<protein>
    <submittedName>
        <fullName evidence="2">Purine-binding chemotaxis protein CheW</fullName>
    </submittedName>
</protein>
<dbReference type="OrthoDB" id="9794382at2"/>
<dbReference type="GO" id="GO:0007165">
    <property type="term" value="P:signal transduction"/>
    <property type="evidence" value="ECO:0007669"/>
    <property type="project" value="InterPro"/>
</dbReference>
<dbReference type="PANTHER" id="PTHR22617:SF23">
    <property type="entry name" value="CHEMOTAXIS PROTEIN CHEW"/>
    <property type="match status" value="1"/>
</dbReference>
<dbReference type="PROSITE" id="PS50851">
    <property type="entry name" value="CHEW"/>
    <property type="match status" value="1"/>
</dbReference>
<evidence type="ECO:0000313" key="2">
    <source>
        <dbReference type="EMBL" id="SDN19283.1"/>
    </source>
</evidence>
<dbReference type="Pfam" id="PF01584">
    <property type="entry name" value="CheW"/>
    <property type="match status" value="1"/>
</dbReference>
<dbReference type="RefSeq" id="WP_092639623.1">
    <property type="nucleotide sequence ID" value="NZ_FNID01000013.1"/>
</dbReference>
<reference evidence="2 3" key="1">
    <citation type="submission" date="2016-10" db="EMBL/GenBank/DDBJ databases">
        <authorList>
            <person name="de Groot N.N."/>
        </authorList>
    </citation>
    <scope>NUCLEOTIDE SEQUENCE [LARGE SCALE GENOMIC DNA]</scope>
    <source>
        <strain evidence="2 3">CGMCC 1.5012</strain>
    </source>
</reference>
<evidence type="ECO:0000313" key="3">
    <source>
        <dbReference type="Proteomes" id="UP000199182"/>
    </source>
</evidence>
<dbReference type="GO" id="GO:0005829">
    <property type="term" value="C:cytosol"/>
    <property type="evidence" value="ECO:0007669"/>
    <property type="project" value="TreeGrafter"/>
</dbReference>
<dbReference type="GO" id="GO:0006935">
    <property type="term" value="P:chemotaxis"/>
    <property type="evidence" value="ECO:0007669"/>
    <property type="project" value="InterPro"/>
</dbReference>
<dbReference type="SMART" id="SM00260">
    <property type="entry name" value="CheW"/>
    <property type="match status" value="1"/>
</dbReference>
<organism evidence="2 3">
    <name type="scientific">Acetanaerobacterium elongatum</name>
    <dbReference type="NCBI Taxonomy" id="258515"/>
    <lineage>
        <taxon>Bacteria</taxon>
        <taxon>Bacillati</taxon>
        <taxon>Bacillota</taxon>
        <taxon>Clostridia</taxon>
        <taxon>Eubacteriales</taxon>
        <taxon>Oscillospiraceae</taxon>
        <taxon>Acetanaerobacterium</taxon>
    </lineage>
</organism>
<dbReference type="EMBL" id="FNID01000013">
    <property type="protein sequence ID" value="SDN19283.1"/>
    <property type="molecule type" value="Genomic_DNA"/>
</dbReference>
<gene>
    <name evidence="2" type="ORF">SAMN05192585_11326</name>
</gene>
<dbReference type="InterPro" id="IPR039315">
    <property type="entry name" value="CheW"/>
</dbReference>
<dbReference type="Proteomes" id="UP000199182">
    <property type="component" value="Unassembled WGS sequence"/>
</dbReference>
<keyword evidence="3" id="KW-1185">Reference proteome</keyword>
<accession>A0A1G9ZFP7</accession>
<dbReference type="InterPro" id="IPR036061">
    <property type="entry name" value="CheW-like_dom_sf"/>
</dbReference>
<proteinExistence type="predicted"/>
<name>A0A1G9ZFP7_9FIRM</name>
<dbReference type="AlphaFoldDB" id="A0A1G9ZFP7"/>
<sequence length="168" mass="18937">MAQVLENITDVEDSLKEKYLTFIIDDQSYCIDIRYVIEIIVVQPITQVPELPEYLKGIINLRGKVIPVLDVRLRFGKEERPYDDKTCFVVVDVNGNSVGIIVDQVDEVMRIPDADIAAPPSFSKNGSSRYVKGIGKIGEDVKLILDCQKLLSDDEMDELSAITENMEK</sequence>
<dbReference type="Gene3D" id="2.30.30.40">
    <property type="entry name" value="SH3 Domains"/>
    <property type="match status" value="1"/>
</dbReference>
<dbReference type="PANTHER" id="PTHR22617">
    <property type="entry name" value="CHEMOTAXIS SENSOR HISTIDINE KINASE-RELATED"/>
    <property type="match status" value="1"/>
</dbReference>
<dbReference type="STRING" id="258515.SAMN05192585_11326"/>
<evidence type="ECO:0000259" key="1">
    <source>
        <dbReference type="PROSITE" id="PS50851"/>
    </source>
</evidence>
<dbReference type="Gene3D" id="2.40.50.180">
    <property type="entry name" value="CheA-289, Domain 4"/>
    <property type="match status" value="1"/>
</dbReference>
<feature type="domain" description="CheW-like" evidence="1">
    <location>
        <begin position="16"/>
        <end position="156"/>
    </location>
</feature>
<dbReference type="InterPro" id="IPR002545">
    <property type="entry name" value="CheW-lke_dom"/>
</dbReference>
<dbReference type="SUPFAM" id="SSF50341">
    <property type="entry name" value="CheW-like"/>
    <property type="match status" value="1"/>
</dbReference>